<comment type="caution">
    <text evidence="1">The sequence shown here is derived from an EMBL/GenBank/DDBJ whole genome shotgun (WGS) entry which is preliminary data.</text>
</comment>
<reference evidence="1 2" key="1">
    <citation type="submission" date="2017-09" db="EMBL/GenBank/DDBJ databases">
        <title>Large-scale bioinformatics analysis of Bacillus genomes uncovers conserved roles of natural products in bacterial physiology.</title>
        <authorList>
            <consortium name="Agbiome Team Llc"/>
            <person name="Bleich R.M."/>
            <person name="Grubbs K.J."/>
            <person name="Santa Maria K.C."/>
            <person name="Allen S.E."/>
            <person name="Farag S."/>
            <person name="Shank E.A."/>
            <person name="Bowers A."/>
        </authorList>
    </citation>
    <scope>NUCLEOTIDE SEQUENCE [LARGE SCALE GENOMIC DNA]</scope>
    <source>
        <strain evidence="1 2">AFS085496</strain>
    </source>
</reference>
<organism evidence="1 2">
    <name type="scientific">Bacillus thuringiensis</name>
    <dbReference type="NCBI Taxonomy" id="1428"/>
    <lineage>
        <taxon>Bacteria</taxon>
        <taxon>Bacillati</taxon>
        <taxon>Bacillota</taxon>
        <taxon>Bacilli</taxon>
        <taxon>Bacillales</taxon>
        <taxon>Bacillaceae</taxon>
        <taxon>Bacillus</taxon>
        <taxon>Bacillus cereus group</taxon>
    </lineage>
</organism>
<dbReference type="RefSeq" id="WP_098516850.1">
    <property type="nucleotide sequence ID" value="NZ_NUVX01000007.1"/>
</dbReference>
<name>A0A9X6ZUS1_BACTU</name>
<protein>
    <submittedName>
        <fullName evidence="1">Uncharacterized protein</fullName>
    </submittedName>
</protein>
<dbReference type="EMBL" id="NUVX01000007">
    <property type="protein sequence ID" value="PFJ42773.1"/>
    <property type="molecule type" value="Genomic_DNA"/>
</dbReference>
<dbReference type="Proteomes" id="UP000224003">
    <property type="component" value="Unassembled WGS sequence"/>
</dbReference>
<evidence type="ECO:0000313" key="1">
    <source>
        <dbReference type="EMBL" id="PFJ42773.1"/>
    </source>
</evidence>
<sequence length="65" mass="7454">MGQDTLYQEMFEAVRTMDLIIKNVDTALECLEEMQKEGVGDGNWRMSTAILELKQAKERLGIDVF</sequence>
<gene>
    <name evidence="1" type="ORF">COJ15_05375</name>
</gene>
<accession>A0A9X6ZUS1</accession>
<proteinExistence type="predicted"/>
<evidence type="ECO:0000313" key="2">
    <source>
        <dbReference type="Proteomes" id="UP000224003"/>
    </source>
</evidence>
<dbReference type="AlphaFoldDB" id="A0A9X6ZUS1"/>